<name>A0A813LDQ9_POLGL</name>
<dbReference type="Proteomes" id="UP000626109">
    <property type="component" value="Unassembled WGS sequence"/>
</dbReference>
<organism evidence="2 3">
    <name type="scientific">Polarella glacialis</name>
    <name type="common">Dinoflagellate</name>
    <dbReference type="NCBI Taxonomy" id="89957"/>
    <lineage>
        <taxon>Eukaryota</taxon>
        <taxon>Sar</taxon>
        <taxon>Alveolata</taxon>
        <taxon>Dinophyceae</taxon>
        <taxon>Suessiales</taxon>
        <taxon>Suessiaceae</taxon>
        <taxon>Polarella</taxon>
    </lineage>
</organism>
<dbReference type="AlphaFoldDB" id="A0A813LDQ9"/>
<sequence>ALVIKIVKGEPKPVPAEPYSDEVRGLVGQLLRKDAARRPSAARLLREPALRRVAALSALPTLVVERTSSGSLSEDETLTPNSFVAAGDTQSPRSPDGPGSVKGPRVHGKPQEEDTSWACIALMPKADHEEGWLTEMDVLSQAVLLAGSPCLGLLPELPPPTGGARKSPSLADRRDREHQGRKTPENMEKSRLRRLQRSLSTGDGFSVSSLAPRSGEGPWMRPQDHGLHLKNVSRRSLEDHRFRPAPLVDAAIMTSPWEMTGPEASSALLVGRQLPAMKVSSLPPTPSDGCSARAVSLGVVRHRIALQPLAVRPFPGLQTPTGLRTPPALSPSEPCCPQGSPPELPTDPGPSKAGRVALNSQEQVPALMGSSSITLKAVAGAGFGAARHRRAMAQEPPLEEKEEELPFYPRLLGRRGPMDGCGLGGAKDKRLGPFGDGAAAEKPIFSLLLGSVEEAPGTSGK</sequence>
<gene>
    <name evidence="2" type="ORF">PGLA2088_LOCUS45822</name>
</gene>
<accession>A0A813LDQ9</accession>
<feature type="region of interest" description="Disordered" evidence="1">
    <location>
        <begin position="66"/>
        <end position="113"/>
    </location>
</feature>
<dbReference type="Gene3D" id="1.10.510.10">
    <property type="entry name" value="Transferase(Phosphotransferase) domain 1"/>
    <property type="match status" value="1"/>
</dbReference>
<protein>
    <submittedName>
        <fullName evidence="2">Uncharacterized protein</fullName>
    </submittedName>
</protein>
<feature type="compositionally biased region" description="Polar residues" evidence="1">
    <location>
        <begin position="66"/>
        <end position="93"/>
    </location>
</feature>
<evidence type="ECO:0000313" key="2">
    <source>
        <dbReference type="EMBL" id="CAE8730736.1"/>
    </source>
</evidence>
<evidence type="ECO:0000313" key="3">
    <source>
        <dbReference type="Proteomes" id="UP000626109"/>
    </source>
</evidence>
<feature type="compositionally biased region" description="Pro residues" evidence="1">
    <location>
        <begin position="339"/>
        <end position="348"/>
    </location>
</feature>
<dbReference type="EMBL" id="CAJNNW010035893">
    <property type="protein sequence ID" value="CAE8730736.1"/>
    <property type="molecule type" value="Genomic_DNA"/>
</dbReference>
<reference evidence="2" key="1">
    <citation type="submission" date="2021-02" db="EMBL/GenBank/DDBJ databases">
        <authorList>
            <person name="Dougan E. K."/>
            <person name="Rhodes N."/>
            <person name="Thang M."/>
            <person name="Chan C."/>
        </authorList>
    </citation>
    <scope>NUCLEOTIDE SEQUENCE</scope>
</reference>
<feature type="region of interest" description="Disordered" evidence="1">
    <location>
        <begin position="154"/>
        <end position="225"/>
    </location>
</feature>
<feature type="region of interest" description="Disordered" evidence="1">
    <location>
        <begin position="313"/>
        <end position="355"/>
    </location>
</feature>
<evidence type="ECO:0000256" key="1">
    <source>
        <dbReference type="SAM" id="MobiDB-lite"/>
    </source>
</evidence>
<feature type="non-terminal residue" evidence="2">
    <location>
        <position position="461"/>
    </location>
</feature>
<feature type="compositionally biased region" description="Polar residues" evidence="1">
    <location>
        <begin position="201"/>
        <end position="211"/>
    </location>
</feature>
<proteinExistence type="predicted"/>
<feature type="compositionally biased region" description="Basic and acidic residues" evidence="1">
    <location>
        <begin position="171"/>
        <end position="190"/>
    </location>
</feature>
<comment type="caution">
    <text evidence="2">The sequence shown here is derived from an EMBL/GenBank/DDBJ whole genome shotgun (WGS) entry which is preliminary data.</text>
</comment>